<evidence type="ECO:0000313" key="2">
    <source>
        <dbReference type="Proteomes" id="UP000002770"/>
    </source>
</evidence>
<gene>
    <name evidence="1" type="ORF">LDG_6627</name>
</gene>
<dbReference type="ESTHER" id="9gamm-c6n3m2">
    <property type="family name" value="Duf_3530"/>
</dbReference>
<dbReference type="InParanoid" id="G9EN07"/>
<dbReference type="InterPro" id="IPR029058">
    <property type="entry name" value="AB_hydrolase_fold"/>
</dbReference>
<evidence type="ECO:0000313" key="1">
    <source>
        <dbReference type="EMBL" id="EHL31168.1"/>
    </source>
</evidence>
<accession>G9EN07</accession>
<dbReference type="STRING" id="658187.LDG_6627"/>
<name>G9EN07_9GAMM</name>
<protein>
    <recommendedName>
        <fullName evidence="3">Alpha/beta hydrolase</fullName>
    </recommendedName>
</protein>
<keyword evidence="2" id="KW-1185">Reference proteome</keyword>
<dbReference type="HOGENOM" id="CLU_1080935_0_0_6"/>
<organism evidence="1 2">
    <name type="scientific">Legionella drancourtii LLAP12</name>
    <dbReference type="NCBI Taxonomy" id="658187"/>
    <lineage>
        <taxon>Bacteria</taxon>
        <taxon>Pseudomonadati</taxon>
        <taxon>Pseudomonadota</taxon>
        <taxon>Gammaproteobacteria</taxon>
        <taxon>Legionellales</taxon>
        <taxon>Legionellaceae</taxon>
        <taxon>Legionella</taxon>
    </lineage>
</organism>
<proteinExistence type="predicted"/>
<dbReference type="SUPFAM" id="SSF53474">
    <property type="entry name" value="alpha/beta-Hydrolases"/>
    <property type="match status" value="1"/>
</dbReference>
<reference evidence="1 2" key="1">
    <citation type="journal article" date="2011" name="BMC Genomics">
        <title>Insight into cross-talk between intra-amoebal pathogens.</title>
        <authorList>
            <person name="Gimenez G."/>
            <person name="Bertelli C."/>
            <person name="Moliner C."/>
            <person name="Robert C."/>
            <person name="Raoult D."/>
            <person name="Fournier P.E."/>
            <person name="Greub G."/>
        </authorList>
    </citation>
    <scope>NUCLEOTIDE SEQUENCE [LARGE SCALE GENOMIC DNA]</scope>
    <source>
        <strain evidence="1 2">LLAP12</strain>
    </source>
</reference>
<dbReference type="EMBL" id="JH413817">
    <property type="protein sequence ID" value="EHL31168.1"/>
    <property type="molecule type" value="Genomic_DNA"/>
</dbReference>
<evidence type="ECO:0008006" key="3">
    <source>
        <dbReference type="Google" id="ProtNLM"/>
    </source>
</evidence>
<dbReference type="Proteomes" id="UP000002770">
    <property type="component" value="Unassembled WGS sequence"/>
</dbReference>
<sequence length="245" mass="27831">MEVKFNGKNIKLPYWAAVKNPHGAVILIHGAPQAQWSMLLAHLAKKLAINGWSAVLVNCSQDNPEPWVKELPEVINTLRQQKNNRIIVVHYGEQLKQTFDSFNKSPKAAIDGLILISAYDIPKTDDKKPELSMPLMDIAGQFDYPSVMEQMSARENEFAQNQYLALKIPGAHHDYEYSHQLLLSFMYGWMLKRAEFKPTPPPVLVSYIESIEPLMPKQVALDEEGDWTGFVYNPEGQPTQEIETP</sequence>
<dbReference type="eggNOG" id="COG1073">
    <property type="taxonomic scope" value="Bacteria"/>
</dbReference>
<dbReference type="AlphaFoldDB" id="G9EN07"/>
<dbReference type="Gene3D" id="3.40.50.1820">
    <property type="entry name" value="alpha/beta hydrolase"/>
    <property type="match status" value="1"/>
</dbReference>